<name>A0A5N6WKD8_9EURO</name>
<accession>A0A5N6WKD8</accession>
<dbReference type="EMBL" id="ML741872">
    <property type="protein sequence ID" value="KAE8321344.1"/>
    <property type="molecule type" value="Genomic_DNA"/>
</dbReference>
<feature type="transmembrane region" description="Helical" evidence="1">
    <location>
        <begin position="37"/>
        <end position="58"/>
    </location>
</feature>
<keyword evidence="1" id="KW-1133">Transmembrane helix</keyword>
<evidence type="ECO:0000313" key="2">
    <source>
        <dbReference type="EMBL" id="KAE8321344.1"/>
    </source>
</evidence>
<reference evidence="3" key="1">
    <citation type="submission" date="2019-04" db="EMBL/GenBank/DDBJ databases">
        <title>Friends and foes A comparative genomics studyof 23 Aspergillus species from section Flavi.</title>
        <authorList>
            <consortium name="DOE Joint Genome Institute"/>
            <person name="Kjaerbolling I."/>
            <person name="Vesth T."/>
            <person name="Frisvad J.C."/>
            <person name="Nybo J.L."/>
            <person name="Theobald S."/>
            <person name="Kildgaard S."/>
            <person name="Isbrandt T."/>
            <person name="Kuo A."/>
            <person name="Sato A."/>
            <person name="Lyhne E.K."/>
            <person name="Kogle M.E."/>
            <person name="Wiebenga A."/>
            <person name="Kun R.S."/>
            <person name="Lubbers R.J."/>
            <person name="Makela M.R."/>
            <person name="Barry K."/>
            <person name="Chovatia M."/>
            <person name="Clum A."/>
            <person name="Daum C."/>
            <person name="Haridas S."/>
            <person name="He G."/>
            <person name="LaButti K."/>
            <person name="Lipzen A."/>
            <person name="Mondo S."/>
            <person name="Riley R."/>
            <person name="Salamov A."/>
            <person name="Simmons B.A."/>
            <person name="Magnuson J.K."/>
            <person name="Henrissat B."/>
            <person name="Mortensen U.H."/>
            <person name="Larsen T.O."/>
            <person name="Devries R.P."/>
            <person name="Grigoriev I.V."/>
            <person name="Machida M."/>
            <person name="Baker S.E."/>
            <person name="Andersen M.R."/>
        </authorList>
    </citation>
    <scope>NUCLEOTIDE SEQUENCE [LARGE SCALE GENOMIC DNA]</scope>
    <source>
        <strain evidence="3">CBS 130017</strain>
    </source>
</reference>
<keyword evidence="1" id="KW-0812">Transmembrane</keyword>
<organism evidence="2 3">
    <name type="scientific">Aspergillus sergii</name>
    <dbReference type="NCBI Taxonomy" id="1034303"/>
    <lineage>
        <taxon>Eukaryota</taxon>
        <taxon>Fungi</taxon>
        <taxon>Dikarya</taxon>
        <taxon>Ascomycota</taxon>
        <taxon>Pezizomycotina</taxon>
        <taxon>Eurotiomycetes</taxon>
        <taxon>Eurotiomycetidae</taxon>
        <taxon>Eurotiales</taxon>
        <taxon>Aspergillaceae</taxon>
        <taxon>Aspergillus</taxon>
        <taxon>Aspergillus subgen. Circumdati</taxon>
    </lineage>
</organism>
<evidence type="ECO:0000256" key="1">
    <source>
        <dbReference type="SAM" id="Phobius"/>
    </source>
</evidence>
<dbReference type="Proteomes" id="UP000325945">
    <property type="component" value="Unassembled WGS sequence"/>
</dbReference>
<sequence>MLLTLVQISPLIKHIRSIHQNRQRHDRRKPSSSSNFIFLRLPNIPYSLWTLWTAPGWMGWSLKGLRVDDYAGLLVGHFLFLFLFFFCLPFLFCSLFCKI</sequence>
<keyword evidence="1" id="KW-0472">Membrane</keyword>
<feature type="transmembrane region" description="Helical" evidence="1">
    <location>
        <begin position="70"/>
        <end position="97"/>
    </location>
</feature>
<protein>
    <submittedName>
        <fullName evidence="2">Uncharacterized protein</fullName>
    </submittedName>
</protein>
<gene>
    <name evidence="2" type="ORF">BDV39DRAFT_185963</name>
</gene>
<dbReference type="AlphaFoldDB" id="A0A5N6WKD8"/>
<evidence type="ECO:0000313" key="3">
    <source>
        <dbReference type="Proteomes" id="UP000325945"/>
    </source>
</evidence>
<proteinExistence type="predicted"/>
<keyword evidence="3" id="KW-1185">Reference proteome</keyword>